<keyword evidence="4" id="KW-1185">Reference proteome</keyword>
<evidence type="ECO:0000313" key="3">
    <source>
        <dbReference type="EMBL" id="KAK7446246.1"/>
    </source>
</evidence>
<evidence type="ECO:0000259" key="2">
    <source>
        <dbReference type="Pfam" id="PF21789"/>
    </source>
</evidence>
<sequence>MAIRTLLALFQELQSENGVAFLLTNRLNQDCLENLFSCIRGKGGHLDNPNAAQFRLFLRQAMVDSLFIHSAGSNCSEDNDKFLLNLTSVTSDSQTDCDTEDDLWPAPVAECRREDGVSDGNVEQAECDRDPGPALEAEDPGPMLDPAEEPGIPQHDVVDKDTDLDTDLLTLALPCPLQTTAKDPLLEKAEKMPSPM</sequence>
<accession>A0ABD0J0Q8</accession>
<name>A0ABD0J0Q8_9CAEN</name>
<protein>
    <recommendedName>
        <fullName evidence="2">Transposable element P transposase-like RNase H C-terminal domain-containing protein</fullName>
    </recommendedName>
</protein>
<dbReference type="Proteomes" id="UP001519460">
    <property type="component" value="Unassembled WGS sequence"/>
</dbReference>
<dbReference type="InterPro" id="IPR048367">
    <property type="entry name" value="TNP-like_RNaseH_C"/>
</dbReference>
<reference evidence="3 4" key="1">
    <citation type="journal article" date="2023" name="Sci. Data">
        <title>Genome assembly of the Korean intertidal mud-creeper Batillaria attramentaria.</title>
        <authorList>
            <person name="Patra A.K."/>
            <person name="Ho P.T."/>
            <person name="Jun S."/>
            <person name="Lee S.J."/>
            <person name="Kim Y."/>
            <person name="Won Y.J."/>
        </authorList>
    </citation>
    <scope>NUCLEOTIDE SEQUENCE [LARGE SCALE GENOMIC DNA]</scope>
    <source>
        <strain evidence="3">Wonlab-2016</strain>
    </source>
</reference>
<gene>
    <name evidence="3" type="ORF">BaRGS_00040288</name>
</gene>
<dbReference type="Pfam" id="PF21789">
    <property type="entry name" value="TNP-like_RNaseH_C"/>
    <property type="match status" value="1"/>
</dbReference>
<dbReference type="AlphaFoldDB" id="A0ABD0J0Q8"/>
<evidence type="ECO:0000313" key="4">
    <source>
        <dbReference type="Proteomes" id="UP001519460"/>
    </source>
</evidence>
<feature type="domain" description="Transposable element P transposase-like RNase H C-terminal" evidence="2">
    <location>
        <begin position="26"/>
        <end position="55"/>
    </location>
</feature>
<dbReference type="EMBL" id="JACVVK020000785">
    <property type="protein sequence ID" value="KAK7446246.1"/>
    <property type="molecule type" value="Genomic_DNA"/>
</dbReference>
<proteinExistence type="predicted"/>
<feature type="region of interest" description="Disordered" evidence="1">
    <location>
        <begin position="113"/>
        <end position="163"/>
    </location>
</feature>
<evidence type="ECO:0000256" key="1">
    <source>
        <dbReference type="SAM" id="MobiDB-lite"/>
    </source>
</evidence>
<organism evidence="3 4">
    <name type="scientific">Batillaria attramentaria</name>
    <dbReference type="NCBI Taxonomy" id="370345"/>
    <lineage>
        <taxon>Eukaryota</taxon>
        <taxon>Metazoa</taxon>
        <taxon>Spiralia</taxon>
        <taxon>Lophotrochozoa</taxon>
        <taxon>Mollusca</taxon>
        <taxon>Gastropoda</taxon>
        <taxon>Caenogastropoda</taxon>
        <taxon>Sorbeoconcha</taxon>
        <taxon>Cerithioidea</taxon>
        <taxon>Batillariidae</taxon>
        <taxon>Batillaria</taxon>
    </lineage>
</organism>
<comment type="caution">
    <text evidence="3">The sequence shown here is derived from an EMBL/GenBank/DDBJ whole genome shotgun (WGS) entry which is preliminary data.</text>
</comment>